<dbReference type="SMART" id="SM00149">
    <property type="entry name" value="PLCYc"/>
    <property type="match status" value="1"/>
</dbReference>
<dbReference type="InterPro" id="IPR035892">
    <property type="entry name" value="C2_domain_sf"/>
</dbReference>
<dbReference type="InterPro" id="IPR000909">
    <property type="entry name" value="PLipase_C_PInositol-sp_X_dom"/>
</dbReference>
<dbReference type="InterPro" id="IPR011992">
    <property type="entry name" value="EF-hand-dom_pair"/>
</dbReference>
<dbReference type="SUPFAM" id="SSF51695">
    <property type="entry name" value="PLC-like phosphodiesterases"/>
    <property type="match status" value="1"/>
</dbReference>
<dbReference type="OrthoDB" id="10068636at2759"/>
<dbReference type="Proteomes" id="UP000186922">
    <property type="component" value="Unassembled WGS sequence"/>
</dbReference>
<evidence type="ECO:0000259" key="2">
    <source>
        <dbReference type="PROSITE" id="PS50008"/>
    </source>
</evidence>
<dbReference type="CDD" id="cd00275">
    <property type="entry name" value="C2_PLC_like"/>
    <property type="match status" value="1"/>
</dbReference>
<dbReference type="Gene3D" id="2.60.40.150">
    <property type="entry name" value="C2 domain"/>
    <property type="match status" value="1"/>
</dbReference>
<feature type="domain" description="PI-PLC Y-box" evidence="2">
    <location>
        <begin position="964"/>
        <end position="1078"/>
    </location>
</feature>
<organism evidence="3 4">
    <name type="scientific">Ramazzottius varieornatus</name>
    <name type="common">Water bear</name>
    <name type="synonym">Tardigrade</name>
    <dbReference type="NCBI Taxonomy" id="947166"/>
    <lineage>
        <taxon>Eukaryota</taxon>
        <taxon>Metazoa</taxon>
        <taxon>Ecdysozoa</taxon>
        <taxon>Tardigrada</taxon>
        <taxon>Eutardigrada</taxon>
        <taxon>Parachela</taxon>
        <taxon>Hypsibioidea</taxon>
        <taxon>Ramazzottiidae</taxon>
        <taxon>Ramazzottius</taxon>
    </lineage>
</organism>
<dbReference type="GO" id="GO:0046488">
    <property type="term" value="P:phosphatidylinositol metabolic process"/>
    <property type="evidence" value="ECO:0007669"/>
    <property type="project" value="TreeGrafter"/>
</dbReference>
<dbReference type="PROSITE" id="PS50007">
    <property type="entry name" value="PIPLC_X_DOMAIN"/>
    <property type="match status" value="1"/>
</dbReference>
<keyword evidence="1" id="KW-0378">Hydrolase</keyword>
<dbReference type="GO" id="GO:0016042">
    <property type="term" value="P:lipid catabolic process"/>
    <property type="evidence" value="ECO:0007669"/>
    <property type="project" value="UniProtKB-KW"/>
</dbReference>
<dbReference type="InterPro" id="IPR001711">
    <property type="entry name" value="PLipase_C_Pinositol-sp_Y"/>
</dbReference>
<dbReference type="Gene3D" id="1.10.238.10">
    <property type="entry name" value="EF-hand"/>
    <property type="match status" value="1"/>
</dbReference>
<dbReference type="PRINTS" id="PR00390">
    <property type="entry name" value="PHPHLIPASEC"/>
</dbReference>
<dbReference type="PROSITE" id="PS50008">
    <property type="entry name" value="PIPLC_Y_DOMAIN"/>
    <property type="match status" value="1"/>
</dbReference>
<evidence type="ECO:0000313" key="3">
    <source>
        <dbReference type="EMBL" id="GAV09846.1"/>
    </source>
</evidence>
<dbReference type="SMART" id="SM00148">
    <property type="entry name" value="PLCXc"/>
    <property type="match status" value="1"/>
</dbReference>
<dbReference type="Pfam" id="PF00388">
    <property type="entry name" value="PI-PLC-X"/>
    <property type="match status" value="1"/>
</dbReference>
<evidence type="ECO:0000256" key="1">
    <source>
        <dbReference type="RuleBase" id="RU361133"/>
    </source>
</evidence>
<keyword evidence="1" id="KW-0442">Lipid degradation</keyword>
<comment type="caution">
    <text evidence="3">The sequence shown here is derived from an EMBL/GenBank/DDBJ whole genome shotgun (WGS) entry which is preliminary data.</text>
</comment>
<dbReference type="PANTHER" id="PTHR10336">
    <property type="entry name" value="PHOSPHOINOSITIDE-SPECIFIC PHOSPHOLIPASE C FAMILY PROTEIN"/>
    <property type="match status" value="1"/>
</dbReference>
<protein>
    <recommendedName>
        <fullName evidence="1">Phosphoinositide phospholipase C</fullName>
        <ecNumber evidence="1">3.1.4.11</ecNumber>
    </recommendedName>
</protein>
<keyword evidence="4" id="KW-1185">Reference proteome</keyword>
<dbReference type="EMBL" id="BDGG01000032">
    <property type="protein sequence ID" value="GAV09846.1"/>
    <property type="molecule type" value="Genomic_DNA"/>
</dbReference>
<sequence length="1285" mass="143199">MPGLHGRMGSLGRRIMQAMGYTDTGQEPHFASGLSDADVDMVESLKSSMITTTVIQSAIVHWQRSQLDKWITTFPEEVAIKIRRAKTEGENVKTKLPMWTGHVIIQQSTHGERKRTVAALLRLVDVLRSTCDTEEADSIVRGLKSEELKPFWLSLSNLTTPQLEPSPDSDLEEDMINTHKHPQASLSRLGVTAYLRKDSQTLNTAYRLYLEEDHLTLVWSEASWKSLPGSMLSSESVTSLRRAESSSKSLQERYGIKGGEERDRGGNGGLLDISLIKDLYVQKSGLALVEGFQVDELLTMMVIYGSSLICDNKLLSFVMGKSCALTMVEELKTALTATKVDRRAAWLRKTYFQLQQANDFSRQHGPSIAATIRVLGGRNYHQAARTQTVPLRPAAVKANVSLAGSRLSGLRQSPLPMRRTSTPVDAEEVIISNHPTSAGRSKNRRQSEPNLMHLQTLQRAAWPLPPPQQLHQAEVDLLRRVSTSPSPAMTEVAETLHGLDFEEFTDLCDSFFVQSRKDLREMFNQLVRQSEGEGVHGPQLKTSCQAEGTNCWQDRNTIVHHAAGPDCPAQPSTIDVFHLCDFLRESQNVPVTIAEGEALIAKYEINPTFIEAKRLSFVALCKMLRHDPLFMIDEELPCDEKTMHLPFNEYIVSSSHNTYLSGHQLKGDSSAINYSQALLSGVRCVEVDCWDGEGGLPVVYHGRTLTTKVPLKKVVEEINRSAFVTSPYPVILSIENHCCLAQQRKVAEIFEEGFGDKLFKAFLPDKAYFPSSELPFPSPSQLKYKILIKSKKLLQEAVKDFPSRQSSLSDESAVSGEVGYAALDDDLENWGMSGDELEDYPTCYTESEVFDSTQAPTSPVMRRHIRRLSECTGDYSGAEMESFDSGVADISSPIMSIVDSSPRSGSLLRNPTRLFKNESPLEQTQKHGNVFFATVTDKSPRDQAALQSRKINKRAVQLTLAEELSNLVTYFQAVKFQPKVNHHQPGKFHVVSMNEVSTKRIAKSQPEAFRRLAHSSIIRVYPAATRIDSSNFNPIAAWSLGVQMSALNCQTSDIGLHINSALFATTGKCGYVRRPSYILKKAEGNRGSVECSLTVVSGQYVLGEGLTGHPALELELYDGSAEPKRYKIKSSVKNPVNPIFMHSLDLEITNAELAFFRFLVTDTATSQLLTQRTVHFSMLSPGYRHLSLHDVTDDILPLSKLFLRISCKVKSTPTSRKESIEAIPEGEEEEIPAVSARGQLHRSSVVARLSMRFQKFASLAERRRSRSEDQGHTDFAITYCRKDSC</sequence>
<keyword evidence="1" id="KW-0443">Lipid metabolism</keyword>
<dbReference type="Pfam" id="PF00387">
    <property type="entry name" value="PI-PLC-Y"/>
    <property type="match status" value="1"/>
</dbReference>
<dbReference type="STRING" id="947166.A0A1D1W914"/>
<proteinExistence type="predicted"/>
<dbReference type="CDD" id="cd08558">
    <property type="entry name" value="PI-PLCc_eukaryota"/>
    <property type="match status" value="1"/>
</dbReference>
<reference evidence="3 4" key="1">
    <citation type="journal article" date="2016" name="Nat. Commun.">
        <title>Extremotolerant tardigrade genome and improved radiotolerance of human cultured cells by tardigrade-unique protein.</title>
        <authorList>
            <person name="Hashimoto T."/>
            <person name="Horikawa D.D."/>
            <person name="Saito Y."/>
            <person name="Kuwahara H."/>
            <person name="Kozuka-Hata H."/>
            <person name="Shin-I T."/>
            <person name="Minakuchi Y."/>
            <person name="Ohishi K."/>
            <person name="Motoyama A."/>
            <person name="Aizu T."/>
            <person name="Enomoto A."/>
            <person name="Kondo K."/>
            <person name="Tanaka S."/>
            <person name="Hara Y."/>
            <person name="Koshikawa S."/>
            <person name="Sagara H."/>
            <person name="Miura T."/>
            <person name="Yokobori S."/>
            <person name="Miyagawa K."/>
            <person name="Suzuki Y."/>
            <person name="Kubo T."/>
            <person name="Oyama M."/>
            <person name="Kohara Y."/>
            <person name="Fujiyama A."/>
            <person name="Arakawa K."/>
            <person name="Katayama T."/>
            <person name="Toyoda A."/>
            <person name="Kunieda T."/>
        </authorList>
    </citation>
    <scope>NUCLEOTIDE SEQUENCE [LARGE SCALE GENOMIC DNA]</scope>
    <source>
        <strain evidence="3 4">YOKOZUNA-1</strain>
    </source>
</reference>
<name>A0A1D1W914_RAMVA</name>
<dbReference type="InterPro" id="IPR017946">
    <property type="entry name" value="PLC-like_Pdiesterase_TIM-brl"/>
</dbReference>
<dbReference type="PANTHER" id="PTHR10336:SF6">
    <property type="entry name" value="1-PHOSPHATIDYLINOSITOL 4,5-BISPHOSPHATE PHOSPHODIESTERASE EPSILON-1"/>
    <property type="match status" value="1"/>
</dbReference>
<gene>
    <name evidence="3" type="primary">RvY_19319-1</name>
    <name evidence="3" type="synonym">RvY_19319.1</name>
    <name evidence="3" type="ORF">RvY_19319</name>
</gene>
<dbReference type="GO" id="GO:0007186">
    <property type="term" value="P:G protein-coupled receptor signaling pathway"/>
    <property type="evidence" value="ECO:0007669"/>
    <property type="project" value="TreeGrafter"/>
</dbReference>
<dbReference type="InterPro" id="IPR001192">
    <property type="entry name" value="PI-PLC_fam"/>
</dbReference>
<dbReference type="Gene3D" id="3.20.20.190">
    <property type="entry name" value="Phosphatidylinositol (PI) phosphodiesterase"/>
    <property type="match status" value="2"/>
</dbReference>
<dbReference type="SUPFAM" id="SSF47473">
    <property type="entry name" value="EF-hand"/>
    <property type="match status" value="1"/>
</dbReference>
<dbReference type="GO" id="GO:0051209">
    <property type="term" value="P:release of sequestered calcium ion into cytosol"/>
    <property type="evidence" value="ECO:0007669"/>
    <property type="project" value="TreeGrafter"/>
</dbReference>
<comment type="catalytic activity">
    <reaction evidence="1">
        <text>a 1,2-diacyl-sn-glycero-3-phospho-(1D-myo-inositol-4,5-bisphosphate) + H2O = 1D-myo-inositol 1,4,5-trisphosphate + a 1,2-diacyl-sn-glycerol + H(+)</text>
        <dbReference type="Rhea" id="RHEA:33179"/>
        <dbReference type="ChEBI" id="CHEBI:15377"/>
        <dbReference type="ChEBI" id="CHEBI:15378"/>
        <dbReference type="ChEBI" id="CHEBI:17815"/>
        <dbReference type="ChEBI" id="CHEBI:58456"/>
        <dbReference type="ChEBI" id="CHEBI:203600"/>
        <dbReference type="EC" id="3.1.4.11"/>
    </reaction>
</comment>
<dbReference type="GO" id="GO:0004435">
    <property type="term" value="F:phosphatidylinositol-4,5-bisphosphate phospholipase C activity"/>
    <property type="evidence" value="ECO:0007669"/>
    <property type="project" value="UniProtKB-EC"/>
</dbReference>
<dbReference type="SUPFAM" id="SSF49562">
    <property type="entry name" value="C2 domain (Calcium/lipid-binding domain, CaLB)"/>
    <property type="match status" value="1"/>
</dbReference>
<dbReference type="GO" id="GO:0048015">
    <property type="term" value="P:phosphatidylinositol-mediated signaling"/>
    <property type="evidence" value="ECO:0007669"/>
    <property type="project" value="TreeGrafter"/>
</dbReference>
<accession>A0A1D1W914</accession>
<evidence type="ECO:0000313" key="4">
    <source>
        <dbReference type="Proteomes" id="UP000186922"/>
    </source>
</evidence>
<dbReference type="EC" id="3.1.4.11" evidence="1"/>
<dbReference type="GO" id="GO:0007265">
    <property type="term" value="P:Ras protein signal transduction"/>
    <property type="evidence" value="ECO:0007669"/>
    <property type="project" value="TreeGrafter"/>
</dbReference>